<dbReference type="PANTHER" id="PTHR37534">
    <property type="entry name" value="TRANSCRIPTIONAL ACTIVATOR PROTEIN UGA3"/>
    <property type="match status" value="1"/>
</dbReference>
<dbReference type="GO" id="GO:0000981">
    <property type="term" value="F:DNA-binding transcription factor activity, RNA polymerase II-specific"/>
    <property type="evidence" value="ECO:0007669"/>
    <property type="project" value="InterPro"/>
</dbReference>
<gene>
    <name evidence="6" type="ORF">H2204_003424</name>
</gene>
<protein>
    <recommendedName>
        <fullName evidence="5">Zn(2)-C6 fungal-type domain-containing protein</fullName>
    </recommendedName>
</protein>
<evidence type="ECO:0000256" key="4">
    <source>
        <dbReference type="ARBA" id="ARBA00023242"/>
    </source>
</evidence>
<dbReference type="GO" id="GO:0000976">
    <property type="term" value="F:transcription cis-regulatory region binding"/>
    <property type="evidence" value="ECO:0007669"/>
    <property type="project" value="TreeGrafter"/>
</dbReference>
<dbReference type="CDD" id="cd00067">
    <property type="entry name" value="GAL4"/>
    <property type="match status" value="1"/>
</dbReference>
<reference evidence="6" key="1">
    <citation type="submission" date="2022-10" db="EMBL/GenBank/DDBJ databases">
        <title>Culturing micro-colonial fungi from biological soil crusts in the Mojave desert and describing Neophaeococcomyces mojavensis, and introducing the new genera and species Taxawa tesnikishii.</title>
        <authorList>
            <person name="Kurbessoian T."/>
            <person name="Stajich J.E."/>
        </authorList>
    </citation>
    <scope>NUCLEOTIDE SEQUENCE</scope>
    <source>
        <strain evidence="6">TK_35</strain>
    </source>
</reference>
<keyword evidence="4" id="KW-0539">Nucleus</keyword>
<evidence type="ECO:0000256" key="2">
    <source>
        <dbReference type="ARBA" id="ARBA00023125"/>
    </source>
</evidence>
<feature type="domain" description="Zn(2)-C6 fungal-type" evidence="5">
    <location>
        <begin position="13"/>
        <end position="44"/>
    </location>
</feature>
<accession>A0AA38Y9B5</accession>
<keyword evidence="7" id="KW-1185">Reference proteome</keyword>
<dbReference type="AlphaFoldDB" id="A0AA38Y9B5"/>
<dbReference type="SMART" id="SM00066">
    <property type="entry name" value="GAL4"/>
    <property type="match status" value="1"/>
</dbReference>
<comment type="caution">
    <text evidence="6">The sequence shown here is derived from an EMBL/GenBank/DDBJ whole genome shotgun (WGS) entry which is preliminary data.</text>
</comment>
<dbReference type="InterPro" id="IPR001138">
    <property type="entry name" value="Zn2Cys6_DnaBD"/>
</dbReference>
<dbReference type="GO" id="GO:0008270">
    <property type="term" value="F:zinc ion binding"/>
    <property type="evidence" value="ECO:0007669"/>
    <property type="project" value="InterPro"/>
</dbReference>
<evidence type="ECO:0000256" key="1">
    <source>
        <dbReference type="ARBA" id="ARBA00023015"/>
    </source>
</evidence>
<dbReference type="Gene3D" id="4.10.240.10">
    <property type="entry name" value="Zn(2)-C6 fungal-type DNA-binding domain"/>
    <property type="match status" value="1"/>
</dbReference>
<keyword evidence="3" id="KW-0804">Transcription</keyword>
<sequence>MPSTTSVRVRKPGCIPCRERHLRCDHAPRCSNCRKARRKQKCEYPTPSLKIRQVAFSSPEPSLDDDTAVPTDPDFNNNVSVDVDGDIVESPGPAPHTLSEAIPTFSPLAPRENGSSADFHLINTPVAVAPISPTAVSPASFRASAPTIFTPQAWHEFDESVVQMPRITNGFTRMVISSGVDARVFGFFISHMGKWLDIVSPSRYFGVTIPRLALSNRALYYACLTCASRVLIRQGTLDKTKCDEYEDTAISAFIPQLSNLGHAHERETLPAIATILRMAEQFYEIQEDTRCHLAGAPSLFTGKPDGFGHGSAAFWLYLRQSIRAAFLNEEPCKLDPKLVPVDFNPVSEAAWSNRMAVLLARTCSACWASSLESTQQEVELDELRILLELWRQNVPETFLPWCNYRAENEPFPVIRYISPWHGRYLFLIAEIFTDGSFSGRLAILLCSENPHWLTSNSKKREHDRHESLYGGESYDFVVERHCFCLAADQLYQAEILSQSRLLCAITLSCDSVGARINGTHLVAWCAQFFSSSEEQSKIIDFLQSFMKETGWPNQTCCDRLHRIWKGENVSWAGQ</sequence>
<dbReference type="InterPro" id="IPR036864">
    <property type="entry name" value="Zn2-C6_fun-type_DNA-bd_sf"/>
</dbReference>
<dbReference type="Proteomes" id="UP001172681">
    <property type="component" value="Unassembled WGS sequence"/>
</dbReference>
<dbReference type="PROSITE" id="PS50048">
    <property type="entry name" value="ZN2_CY6_FUNGAL_2"/>
    <property type="match status" value="1"/>
</dbReference>
<evidence type="ECO:0000259" key="5">
    <source>
        <dbReference type="PROSITE" id="PS50048"/>
    </source>
</evidence>
<keyword evidence="1" id="KW-0805">Transcription regulation</keyword>
<dbReference type="GO" id="GO:0045944">
    <property type="term" value="P:positive regulation of transcription by RNA polymerase II"/>
    <property type="evidence" value="ECO:0007669"/>
    <property type="project" value="TreeGrafter"/>
</dbReference>
<dbReference type="PANTHER" id="PTHR37534:SF2">
    <property type="entry name" value="N-ACETYLTRANSFERASE DOMAIN-CONTAINING PROTEIN"/>
    <property type="match status" value="1"/>
</dbReference>
<evidence type="ECO:0000313" key="6">
    <source>
        <dbReference type="EMBL" id="KAJ9640199.1"/>
    </source>
</evidence>
<name>A0AA38Y9B5_9EURO</name>
<dbReference type="SUPFAM" id="SSF57701">
    <property type="entry name" value="Zn2/Cys6 DNA-binding domain"/>
    <property type="match status" value="1"/>
</dbReference>
<evidence type="ECO:0000313" key="7">
    <source>
        <dbReference type="Proteomes" id="UP001172681"/>
    </source>
</evidence>
<evidence type="ECO:0000256" key="3">
    <source>
        <dbReference type="ARBA" id="ARBA00023163"/>
    </source>
</evidence>
<dbReference type="EMBL" id="JAPDRN010000015">
    <property type="protein sequence ID" value="KAJ9640199.1"/>
    <property type="molecule type" value="Genomic_DNA"/>
</dbReference>
<dbReference type="GO" id="GO:0005634">
    <property type="term" value="C:nucleus"/>
    <property type="evidence" value="ECO:0007669"/>
    <property type="project" value="UniProtKB-SubCell"/>
</dbReference>
<keyword evidence="2" id="KW-0238">DNA-binding</keyword>
<dbReference type="PROSITE" id="PS00463">
    <property type="entry name" value="ZN2_CY6_FUNGAL_1"/>
    <property type="match status" value="1"/>
</dbReference>
<proteinExistence type="predicted"/>
<organism evidence="6 7">
    <name type="scientific">Knufia peltigerae</name>
    <dbReference type="NCBI Taxonomy" id="1002370"/>
    <lineage>
        <taxon>Eukaryota</taxon>
        <taxon>Fungi</taxon>
        <taxon>Dikarya</taxon>
        <taxon>Ascomycota</taxon>
        <taxon>Pezizomycotina</taxon>
        <taxon>Eurotiomycetes</taxon>
        <taxon>Chaetothyriomycetidae</taxon>
        <taxon>Chaetothyriales</taxon>
        <taxon>Trichomeriaceae</taxon>
        <taxon>Knufia</taxon>
    </lineage>
</organism>